<feature type="coiled-coil region" evidence="1">
    <location>
        <begin position="92"/>
        <end position="119"/>
    </location>
</feature>
<keyword evidence="2" id="KW-0472">Membrane</keyword>
<protein>
    <submittedName>
        <fullName evidence="3">Uncharacterized protein</fullName>
    </submittedName>
</protein>
<evidence type="ECO:0000313" key="3">
    <source>
        <dbReference type="EMBL" id="NKZ19128.1"/>
    </source>
</evidence>
<accession>A0A846ZDM2</accession>
<keyword evidence="2" id="KW-1133">Transmembrane helix</keyword>
<proteinExistence type="predicted"/>
<keyword evidence="2" id="KW-0812">Transmembrane</keyword>
<feature type="transmembrane region" description="Helical" evidence="2">
    <location>
        <begin position="12"/>
        <end position="35"/>
    </location>
</feature>
<keyword evidence="1" id="KW-0175">Coiled coil</keyword>
<evidence type="ECO:0000313" key="4">
    <source>
        <dbReference type="Proteomes" id="UP000590460"/>
    </source>
</evidence>
<dbReference type="EMBL" id="JAAXPO010000010">
    <property type="protein sequence ID" value="NKZ19128.1"/>
    <property type="molecule type" value="Genomic_DNA"/>
</dbReference>
<organism evidence="3 4">
    <name type="scientific">Leuconostoc holzapfelii</name>
    <dbReference type="NCBI Taxonomy" id="434464"/>
    <lineage>
        <taxon>Bacteria</taxon>
        <taxon>Bacillati</taxon>
        <taxon>Bacillota</taxon>
        <taxon>Bacilli</taxon>
        <taxon>Lactobacillales</taxon>
        <taxon>Lactobacillaceae</taxon>
        <taxon>Leuconostoc</taxon>
    </lineage>
</organism>
<sequence>MQRLVKIISNKWTYFIILGLFIAIPVVIQISQAFLGDKTTHGDWLGFWGSYLGIIPAGLITYFMYLKEREIDRKKNTSALLVKDTDLFISQCEEIISDIDKLEENVNNAIKQMGFLQQKYAVKESIWRFQDEISTIYEKEIPAVNDNFRDDTLDEINKIVKKSLDLVEESQNTIELPDKAYYVTDRLKPIKQALKYELVNSRKEQLKAKRMILE</sequence>
<dbReference type="RefSeq" id="WP_168677785.1">
    <property type="nucleotide sequence ID" value="NZ_BPKV01000014.1"/>
</dbReference>
<evidence type="ECO:0000256" key="1">
    <source>
        <dbReference type="SAM" id="Coils"/>
    </source>
</evidence>
<name>A0A846ZDM2_9LACO</name>
<feature type="transmembrane region" description="Helical" evidence="2">
    <location>
        <begin position="47"/>
        <end position="66"/>
    </location>
</feature>
<dbReference type="AlphaFoldDB" id="A0A846ZDM2"/>
<dbReference type="Proteomes" id="UP000590460">
    <property type="component" value="Unassembled WGS sequence"/>
</dbReference>
<reference evidence="3 4" key="1">
    <citation type="submission" date="2020-04" db="EMBL/GenBank/DDBJ databases">
        <title>MicrobeNet Type strains.</title>
        <authorList>
            <person name="Nicholson A.C."/>
        </authorList>
    </citation>
    <scope>NUCLEOTIDE SEQUENCE [LARGE SCALE GENOMIC DNA]</scope>
    <source>
        <strain evidence="3 4">CCUG 54536</strain>
    </source>
</reference>
<evidence type="ECO:0000256" key="2">
    <source>
        <dbReference type="SAM" id="Phobius"/>
    </source>
</evidence>
<comment type="caution">
    <text evidence="3">The sequence shown here is derived from an EMBL/GenBank/DDBJ whole genome shotgun (WGS) entry which is preliminary data.</text>
</comment>
<gene>
    <name evidence="3" type="ORF">HF966_08075</name>
</gene>